<evidence type="ECO:0000313" key="2">
    <source>
        <dbReference type="EMBL" id="KAK0412908.1"/>
    </source>
</evidence>
<gene>
    <name evidence="2" type="ORF">QR680_006473</name>
</gene>
<dbReference type="InterPro" id="IPR004245">
    <property type="entry name" value="DUF229"/>
</dbReference>
<dbReference type="Gene3D" id="3.40.720.10">
    <property type="entry name" value="Alkaline Phosphatase, subunit A"/>
    <property type="match status" value="2"/>
</dbReference>
<sequence>MTDKTGLVVVFTALVLISLFVVFYVDENDKVDTYDWIALRSSKYKSLSKEALNGTDLKVKVATTGPTQPLAIVEPTSLLGCEIRKMDPWDPQILYYNDPNWKPSCKQNRTQITQFVDGRIVLNNTNLPEGYFCRGRCLLNAKTKADWEHVKGTWENITTFKATCDVVEVACGLDLNHTDYNFLHTQIYERPDDTHYWLHSENLTEVPGRKTTNHHERPNVYLLVFDSTSTSEFVRSMSRTLYLMKEQHQAVIFQHMNKVGINSRPNSWTLMFGKQIYELGKNPYTDEIFPDLNHTMNCNTANDNENYWMHRFRDLGYHTMMAEDWASGAINWPNCWGFMKAPAKHYMKPFQRRNEEKGGEQIRKTITDMCHETFEDTSLYLDQFMSAYRNESQLAYIWNTELAHNYVNGLYHADDHFYRILKSQEERLNNSFVFIMGDHGMRFGGIRNTEVGELEDNNPFLMVSVPVRFRESKLMTVLRQNAQKLMTHYDTYASFHHLHELAKNNKMDELLDPTYDVYKAGHTGSSYFRGRMKEPRDCGTLRIPFEYCICKKNFEKQLEPQTELAMSLGDFAVDYFQGLIDAENQTTLCQNMSVVYEKTVAERLIIQDAREIYKLKVTVMPSEGFFDGFVEVHRKEKDVTRITMMSKSVSPVVQTASLNGGTMWWNDKTGLLILFYVLVLTTLFVVFYVDEEDKVDTYNWAALRIAKYKSLDFNETDLKVKASPEPTQPSVQDVIVEPTSLLGCELERMDPWHPQILPYDNPAWKPGCKQNQTQLTVFVDGKIVLNGTKLPAGHSCHGRCLLTSQVKADWEHVKGPWENITTFKATCDVVEVACGLDLNHTDYNFLHTQIYERPDDTHYWLHSENLTEVPGRKTTNHHERPNVYLLVFDSTSTSEFVRSMSRTLYLMKEQHQAVIFKYMNKVGINSRPNAWSLAFGKQIYELGKNPYTDEIFPDLNHTMNCRTANDDENYWMHRFRDLGYHTMMADDWASSALNWPNCWGFMKAPAKHYMKPFQKRNEEKGGEQIRKTIKDMCHETFEDTSLYLDQFMSAYRNESQLAYIWNTELAHNYVNGLYHADDHFYRTLKRHEDRLNNSFVFIMGDHGMRFGGIRRTDVGELEDNTPVLMVSVPVRFRESKLMTVLRQNAQKLVTHYDTYASLYHLMELAKNNKMDELLDPAYEVYKAGHTGSSYFRRRMKEPRDCGTLRIPFEYCICKKNFEKQLEPQTELAMSLGDFAADHFQEMIEAENQTHLCQNMSIVYNKTIAERLILHDTREIYKLKVTMLPSEGVFEGYVEVHRKEKEVSNITMMSKRFARLTNYGTQGDCVVKFEELRPVCYCVEQKKT</sequence>
<feature type="transmembrane region" description="Helical" evidence="1">
    <location>
        <begin position="6"/>
        <end position="25"/>
    </location>
</feature>
<dbReference type="Proteomes" id="UP001175271">
    <property type="component" value="Unassembled WGS sequence"/>
</dbReference>
<dbReference type="InterPro" id="IPR017850">
    <property type="entry name" value="Alkaline_phosphatase_core_sf"/>
</dbReference>
<keyword evidence="3" id="KW-1185">Reference proteome</keyword>
<dbReference type="Pfam" id="PF02995">
    <property type="entry name" value="DUF229"/>
    <property type="match status" value="2"/>
</dbReference>
<evidence type="ECO:0000313" key="3">
    <source>
        <dbReference type="Proteomes" id="UP001175271"/>
    </source>
</evidence>
<dbReference type="SUPFAM" id="SSF53649">
    <property type="entry name" value="Alkaline phosphatase-like"/>
    <property type="match status" value="2"/>
</dbReference>
<dbReference type="GO" id="GO:0005615">
    <property type="term" value="C:extracellular space"/>
    <property type="evidence" value="ECO:0007669"/>
    <property type="project" value="TreeGrafter"/>
</dbReference>
<keyword evidence="1" id="KW-0472">Membrane</keyword>
<dbReference type="PANTHER" id="PTHR10974:SF75">
    <property type="entry name" value="SULFATASE DOMAIN-CONTAINING PROTEIN"/>
    <property type="match status" value="1"/>
</dbReference>
<name>A0AA39LX73_9BILA</name>
<reference evidence="2" key="1">
    <citation type="submission" date="2023-06" db="EMBL/GenBank/DDBJ databases">
        <title>Genomic analysis of the entomopathogenic nematode Steinernema hermaphroditum.</title>
        <authorList>
            <person name="Schwarz E.M."/>
            <person name="Heppert J.K."/>
            <person name="Baniya A."/>
            <person name="Schwartz H.T."/>
            <person name="Tan C.-H."/>
            <person name="Antoshechkin I."/>
            <person name="Sternberg P.W."/>
            <person name="Goodrich-Blair H."/>
            <person name="Dillman A.R."/>
        </authorList>
    </citation>
    <scope>NUCLEOTIDE SEQUENCE</scope>
    <source>
        <strain evidence="2">PS9179</strain>
        <tissue evidence="2">Whole animal</tissue>
    </source>
</reference>
<dbReference type="PANTHER" id="PTHR10974">
    <property type="entry name" value="FI08016P-RELATED"/>
    <property type="match status" value="1"/>
</dbReference>
<proteinExistence type="predicted"/>
<organism evidence="2 3">
    <name type="scientific">Steinernema hermaphroditum</name>
    <dbReference type="NCBI Taxonomy" id="289476"/>
    <lineage>
        <taxon>Eukaryota</taxon>
        <taxon>Metazoa</taxon>
        <taxon>Ecdysozoa</taxon>
        <taxon>Nematoda</taxon>
        <taxon>Chromadorea</taxon>
        <taxon>Rhabditida</taxon>
        <taxon>Tylenchina</taxon>
        <taxon>Panagrolaimomorpha</taxon>
        <taxon>Strongyloidoidea</taxon>
        <taxon>Steinernematidae</taxon>
        <taxon>Steinernema</taxon>
    </lineage>
</organism>
<keyword evidence="1" id="KW-0812">Transmembrane</keyword>
<accession>A0AA39LX73</accession>
<dbReference type="EMBL" id="JAUCMV010000003">
    <property type="protein sequence ID" value="KAK0412908.1"/>
    <property type="molecule type" value="Genomic_DNA"/>
</dbReference>
<keyword evidence="1" id="KW-1133">Transmembrane helix</keyword>
<comment type="caution">
    <text evidence="2">The sequence shown here is derived from an EMBL/GenBank/DDBJ whole genome shotgun (WGS) entry which is preliminary data.</text>
</comment>
<dbReference type="CDD" id="cd16021">
    <property type="entry name" value="ALP_like"/>
    <property type="match status" value="2"/>
</dbReference>
<evidence type="ECO:0000256" key="1">
    <source>
        <dbReference type="SAM" id="Phobius"/>
    </source>
</evidence>
<protein>
    <submittedName>
        <fullName evidence="2">Uncharacterized protein</fullName>
    </submittedName>
</protein>